<dbReference type="PANTHER" id="PTHR38503">
    <property type="entry name" value="SMALL INTEGRAL MEMBRANE PROTEIN 1"/>
    <property type="match status" value="1"/>
</dbReference>
<evidence type="ECO:0000256" key="1">
    <source>
        <dbReference type="SAM" id="Phobius"/>
    </source>
</evidence>
<dbReference type="Proteomes" id="UP001314229">
    <property type="component" value="Unassembled WGS sequence"/>
</dbReference>
<comment type="caution">
    <text evidence="2">The sequence shown here is derived from an EMBL/GenBank/DDBJ whole genome shotgun (WGS) entry which is preliminary data.</text>
</comment>
<keyword evidence="1" id="KW-0812">Transmembrane</keyword>
<accession>A0AAV1N7H8</accession>
<protein>
    <submittedName>
        <fullName evidence="2">Small integral membrane protein 1</fullName>
    </submittedName>
</protein>
<evidence type="ECO:0000313" key="3">
    <source>
        <dbReference type="Proteomes" id="UP001314229"/>
    </source>
</evidence>
<dbReference type="PANTHER" id="PTHR38503:SF1">
    <property type="entry name" value="SMALL INTEGRAL MEMBRANE PROTEIN 1"/>
    <property type="match status" value="1"/>
</dbReference>
<dbReference type="InterPro" id="IPR031744">
    <property type="entry name" value="SMIM1"/>
</dbReference>
<sequence>MDSNTAGNVKYDRWNETVNMNEEASQSTTMRIYNRVCRPIVSSGIAVKAAGALSVVVSMYILGYVTGYYIHKC</sequence>
<keyword evidence="3" id="KW-1185">Reference proteome</keyword>
<keyword evidence="1" id="KW-0472">Membrane</keyword>
<keyword evidence="1" id="KW-1133">Transmembrane helix</keyword>
<dbReference type="EMBL" id="CAWUFR010000020">
    <property type="protein sequence ID" value="CAK6955008.1"/>
    <property type="molecule type" value="Genomic_DNA"/>
</dbReference>
<dbReference type="Pfam" id="PF15875">
    <property type="entry name" value="DUF4731"/>
    <property type="match status" value="1"/>
</dbReference>
<dbReference type="AlphaFoldDB" id="A0AAV1N7H8"/>
<gene>
    <name evidence="2" type="ORF">FSCOSCO3_A037239</name>
</gene>
<name>A0AAV1N7H8_SCOSC</name>
<evidence type="ECO:0000313" key="2">
    <source>
        <dbReference type="EMBL" id="CAK6955008.1"/>
    </source>
</evidence>
<proteinExistence type="predicted"/>
<feature type="transmembrane region" description="Helical" evidence="1">
    <location>
        <begin position="49"/>
        <end position="70"/>
    </location>
</feature>
<reference evidence="2 3" key="1">
    <citation type="submission" date="2024-01" db="EMBL/GenBank/DDBJ databases">
        <authorList>
            <person name="Alioto T."/>
            <person name="Alioto T."/>
            <person name="Gomez Garrido J."/>
        </authorList>
    </citation>
    <scope>NUCLEOTIDE SEQUENCE [LARGE SCALE GENOMIC DNA]</scope>
</reference>
<organism evidence="2 3">
    <name type="scientific">Scomber scombrus</name>
    <name type="common">Atlantic mackerel</name>
    <name type="synonym">Scomber vernalis</name>
    <dbReference type="NCBI Taxonomy" id="13677"/>
    <lineage>
        <taxon>Eukaryota</taxon>
        <taxon>Metazoa</taxon>
        <taxon>Chordata</taxon>
        <taxon>Craniata</taxon>
        <taxon>Vertebrata</taxon>
        <taxon>Euteleostomi</taxon>
        <taxon>Actinopterygii</taxon>
        <taxon>Neopterygii</taxon>
        <taxon>Teleostei</taxon>
        <taxon>Neoteleostei</taxon>
        <taxon>Acanthomorphata</taxon>
        <taxon>Pelagiaria</taxon>
        <taxon>Scombriformes</taxon>
        <taxon>Scombridae</taxon>
        <taxon>Scomber</taxon>
    </lineage>
</organism>